<dbReference type="Proteomes" id="UP001183388">
    <property type="component" value="Unassembled WGS sequence"/>
</dbReference>
<feature type="compositionally biased region" description="Polar residues" evidence="1">
    <location>
        <begin position="33"/>
        <end position="43"/>
    </location>
</feature>
<evidence type="ECO:0000313" key="4">
    <source>
        <dbReference type="Proteomes" id="UP001183388"/>
    </source>
</evidence>
<feature type="signal peptide" evidence="2">
    <location>
        <begin position="1"/>
        <end position="27"/>
    </location>
</feature>
<protein>
    <submittedName>
        <fullName evidence="3">Uncharacterized protein</fullName>
    </submittedName>
</protein>
<dbReference type="EMBL" id="JAVREN010000001">
    <property type="protein sequence ID" value="MDT0305352.1"/>
    <property type="molecule type" value="Genomic_DNA"/>
</dbReference>
<reference evidence="4" key="1">
    <citation type="submission" date="2023-07" db="EMBL/GenBank/DDBJ databases">
        <title>30 novel species of actinomycetes from the DSMZ collection.</title>
        <authorList>
            <person name="Nouioui I."/>
        </authorList>
    </citation>
    <scope>NUCLEOTIDE SEQUENCE [LARGE SCALE GENOMIC DNA]</scope>
    <source>
        <strain evidence="4">DSM 44917</strain>
    </source>
</reference>
<sequence>MTRWKRMAAVAGLAVGIVVGAAGAAQADHHMSRTVSPTDTHVSGGQAEEGPGAIRPLDTHVS</sequence>
<gene>
    <name evidence="3" type="ORF">RM780_00025</name>
</gene>
<accession>A0ABU2L1I1</accession>
<feature type="region of interest" description="Disordered" evidence="1">
    <location>
        <begin position="26"/>
        <end position="62"/>
    </location>
</feature>
<organism evidence="3 4">
    <name type="scientific">Streptomyces boetiae</name>
    <dbReference type="NCBI Taxonomy" id="3075541"/>
    <lineage>
        <taxon>Bacteria</taxon>
        <taxon>Bacillati</taxon>
        <taxon>Actinomycetota</taxon>
        <taxon>Actinomycetes</taxon>
        <taxon>Kitasatosporales</taxon>
        <taxon>Streptomycetaceae</taxon>
        <taxon>Streptomyces</taxon>
    </lineage>
</organism>
<comment type="caution">
    <text evidence="3">The sequence shown here is derived from an EMBL/GenBank/DDBJ whole genome shotgun (WGS) entry which is preliminary data.</text>
</comment>
<feature type="chain" id="PRO_5046983003" evidence="2">
    <location>
        <begin position="28"/>
        <end position="62"/>
    </location>
</feature>
<keyword evidence="2" id="KW-0732">Signal</keyword>
<evidence type="ECO:0000256" key="1">
    <source>
        <dbReference type="SAM" id="MobiDB-lite"/>
    </source>
</evidence>
<proteinExistence type="predicted"/>
<evidence type="ECO:0000256" key="2">
    <source>
        <dbReference type="SAM" id="SignalP"/>
    </source>
</evidence>
<evidence type="ECO:0000313" key="3">
    <source>
        <dbReference type="EMBL" id="MDT0305352.1"/>
    </source>
</evidence>
<dbReference type="RefSeq" id="WP_311628272.1">
    <property type="nucleotide sequence ID" value="NZ_JAVREN010000001.1"/>
</dbReference>
<name>A0ABU2L1I1_9ACTN</name>
<keyword evidence="4" id="KW-1185">Reference proteome</keyword>